<organism evidence="3 4">
    <name type="scientific">Flavobacterium terrigena</name>
    <dbReference type="NCBI Taxonomy" id="402734"/>
    <lineage>
        <taxon>Bacteria</taxon>
        <taxon>Pseudomonadati</taxon>
        <taxon>Bacteroidota</taxon>
        <taxon>Flavobacteriia</taxon>
        <taxon>Flavobacteriales</taxon>
        <taxon>Flavobacteriaceae</taxon>
        <taxon>Flavobacterium</taxon>
    </lineage>
</organism>
<dbReference type="SMART" id="SM00060">
    <property type="entry name" value="FN3"/>
    <property type="match status" value="2"/>
</dbReference>
<dbReference type="STRING" id="402734.SAMN05660918_1728"/>
<dbReference type="Gene3D" id="2.60.40.10">
    <property type="entry name" value="Immunoglobulins"/>
    <property type="match status" value="3"/>
</dbReference>
<dbReference type="CDD" id="cd00063">
    <property type="entry name" value="FN3"/>
    <property type="match status" value="1"/>
</dbReference>
<dbReference type="SUPFAM" id="SSF49265">
    <property type="entry name" value="Fibronectin type III"/>
    <property type="match status" value="1"/>
</dbReference>
<feature type="chain" id="PRO_5011725853" evidence="1">
    <location>
        <begin position="19"/>
        <end position="1539"/>
    </location>
</feature>
<dbReference type="InterPro" id="IPR013783">
    <property type="entry name" value="Ig-like_fold"/>
</dbReference>
<dbReference type="SUPFAM" id="SSF81296">
    <property type="entry name" value="E set domains"/>
    <property type="match status" value="1"/>
</dbReference>
<dbReference type="EMBL" id="FNYA01000003">
    <property type="protein sequence ID" value="SEI82234.1"/>
    <property type="molecule type" value="Genomic_DNA"/>
</dbReference>
<dbReference type="Gene3D" id="2.60.120.260">
    <property type="entry name" value="Galactose-binding domain-like"/>
    <property type="match status" value="1"/>
</dbReference>
<dbReference type="PROSITE" id="PS51841">
    <property type="entry name" value="LTD"/>
    <property type="match status" value="1"/>
</dbReference>
<dbReference type="Pfam" id="PF00932">
    <property type="entry name" value="LTD"/>
    <property type="match status" value="1"/>
</dbReference>
<dbReference type="RefSeq" id="WP_091311561.1">
    <property type="nucleotide sequence ID" value="NZ_CBCSJU010000007.1"/>
</dbReference>
<dbReference type="OrthoDB" id="1652165at2"/>
<sequence>MKIKLLFGLFLVSVLNWGQVNITPIRTDVTGFPTWADTAITGTTYLQLITNTSTTISPTMNFSGYTSITLDFKARMFGGPSAAEKVITVSISTDGSTWTTLGTNSPATTTLTAVTQYNLNTYIGQTTVRLRFQTLAAAGSRGSGIDDIDIKGTIPGCTAPATQASAITTNGETLDGFNINWTAGDGNGTMIVIRPSVAGTTAPVSGTVYTPNTAWASAGQIDTNNRVVFRGVGTTTGTLTGLTAGTQYTVNAYEYNTAGNCYKTTPSAIGTGYTRALEPTAHAATFSCTTVSTTQINLAFPSRATIPNARAYLILQKIGSAPTGVPTDGGFYVPGATIGDATVVGSTALDGTETSYSVTGLTPGTNYYFSIIPFNAYLSVPSTINYNTNATIPITNCTTNSLSPPVITSVLTGSGAQGSSFTYTITATNTPTSYNATGLPTGLSINTTTGVISGTPSVSGTFNVTITATNGFGSDNQTLVITLGTGPCLSEAFAVNALPAGWIQTSVTFASNRAEFSSNNGQLTTVAVSNPASLTFTLERTGSTVVKTMLIEVSTTTQGGTYTTVATYDHSNTTSSGTVNCTVDLSAYTSFSTVYIRFRKASASSVARWGLDDIQVFCAAPCTPATITATPTSGPVGTEVTITASTGSLTGASVSFGGINATIVSNDGTQMVAVVPIGATTGNIKVTDAQPCDATTAFTLISKDNSSCEGTSPTTDLIIYDIHDEQTGSGGFITLYNGTVATVNLTNYSIWRTTVYGDGNEIDYANLTGTIAPGALAILKVSVGSCGPASTNGTIDGGFNDDDGIQLRNATGSVIIDDVHTYVSGPGYYMVRNTGALNARTSYVAADWSTTPLIAGECYPSAGLTLPSGASTPPIVTTHPTYLPSCGSTSAVLTSAGNEGYSGGNTLAYQWYFAAPGSTTWAAVTDGGIYSGATTASLSISNVTGVLNYQYYCQIRENSATCYSATNAVKITDTSASTWNGSAWIGGTPTITKAAIIDGTYVTATNGDFSCCSLTVNSGVGRSLTISSGGYVEVQNNITNNGILDVLSDGSLVQISDAGVNTGNIRYYRTANIRKQDYVYWSSPVASFASNAVSPGTSLGYQYKWLPTTTGTNNFGNWAFANETMVLGKGYCLRGPDYFSLSALTNYTATFTGVPNNGVVTIPISRGNWNGGTYSTGVSTTLGTNEDDNWNLVGNPYPSAIHAINFLTLNTNIAGFVNIWTHGTLPSNATADPFYNDYAYNYTPSDYITYNAAGASSGPGVFNGRIAGGQGFFVSMLHTSAVTTENLIFNNSLRNKVHNNSQFYRTSANTINNGDLEKHRIWFDLVTPSGTSVRSLLGYVEEATNGKDRLFDAFSNQKLSFNIFSLIEEEQMLIQGRTLPFDNNDKVNIGVSIPQDGMYKIALGAVDGLFLNPNQNIYLEDKLLNVIYDLKNDPYSFMANKGTIKDRFVIRYTNGTVLANETFDANNDVVVVSNQELSVLSTKEKIKSILVYDVLGRKLFEGKDIEANNFTLPITKHNVPLLIEIGLENGIKINRKTIY</sequence>
<dbReference type="Pfam" id="PF05345">
    <property type="entry name" value="He_PIG"/>
    <property type="match status" value="1"/>
</dbReference>
<evidence type="ECO:0000256" key="1">
    <source>
        <dbReference type="SAM" id="SignalP"/>
    </source>
</evidence>
<gene>
    <name evidence="3" type="ORF">SAMN05660918_1728</name>
</gene>
<evidence type="ECO:0000259" key="2">
    <source>
        <dbReference type="PROSITE" id="PS51841"/>
    </source>
</evidence>
<feature type="domain" description="LTD" evidence="2">
    <location>
        <begin position="705"/>
        <end position="824"/>
    </location>
</feature>
<accession>A0A1H6TVI9</accession>
<evidence type="ECO:0000313" key="3">
    <source>
        <dbReference type="EMBL" id="SEI82234.1"/>
    </source>
</evidence>
<feature type="signal peptide" evidence="1">
    <location>
        <begin position="1"/>
        <end position="18"/>
    </location>
</feature>
<reference evidence="4" key="1">
    <citation type="submission" date="2016-10" db="EMBL/GenBank/DDBJ databases">
        <authorList>
            <person name="Varghese N."/>
            <person name="Submissions S."/>
        </authorList>
    </citation>
    <scope>NUCLEOTIDE SEQUENCE [LARGE SCALE GENOMIC DNA]</scope>
    <source>
        <strain evidence="4">DSM 17934</strain>
    </source>
</reference>
<protein>
    <submittedName>
        <fullName evidence="3">Putative Ig domain-containing protein</fullName>
    </submittedName>
</protein>
<keyword evidence="4" id="KW-1185">Reference proteome</keyword>
<dbReference type="SUPFAM" id="SSF49313">
    <property type="entry name" value="Cadherin-like"/>
    <property type="match status" value="1"/>
</dbReference>
<dbReference type="InterPro" id="IPR014756">
    <property type="entry name" value="Ig_E-set"/>
</dbReference>
<dbReference type="GO" id="GO:0016020">
    <property type="term" value="C:membrane"/>
    <property type="evidence" value="ECO:0007669"/>
    <property type="project" value="InterPro"/>
</dbReference>
<dbReference type="InterPro" id="IPR036116">
    <property type="entry name" value="FN3_sf"/>
</dbReference>
<keyword evidence="1" id="KW-0732">Signal</keyword>
<evidence type="ECO:0000313" key="4">
    <source>
        <dbReference type="Proteomes" id="UP000199702"/>
    </source>
</evidence>
<dbReference type="InterPro" id="IPR015919">
    <property type="entry name" value="Cadherin-like_sf"/>
</dbReference>
<name>A0A1H6TVI9_9FLAO</name>
<dbReference type="InterPro" id="IPR001322">
    <property type="entry name" value="Lamin_tail_dom"/>
</dbReference>
<dbReference type="Proteomes" id="UP000199702">
    <property type="component" value="Unassembled WGS sequence"/>
</dbReference>
<dbReference type="GO" id="GO:0005509">
    <property type="term" value="F:calcium ion binding"/>
    <property type="evidence" value="ECO:0007669"/>
    <property type="project" value="InterPro"/>
</dbReference>
<proteinExistence type="predicted"/>
<dbReference type="InterPro" id="IPR003961">
    <property type="entry name" value="FN3_dom"/>
</dbReference>